<gene>
    <name evidence="10 12" type="primary">secY</name>
    <name evidence="12" type="ORF">EEI45_04325</name>
</gene>
<keyword evidence="4 10" id="KW-0812">Transmembrane</keyword>
<evidence type="ECO:0000256" key="3">
    <source>
        <dbReference type="ARBA" id="ARBA00022448"/>
    </source>
</evidence>
<dbReference type="Pfam" id="PF00344">
    <property type="entry name" value="SecY"/>
    <property type="match status" value="1"/>
</dbReference>
<evidence type="ECO:0000313" key="12">
    <source>
        <dbReference type="EMBL" id="AZK44085.1"/>
    </source>
</evidence>
<dbReference type="GO" id="GO:0006605">
    <property type="term" value="P:protein targeting"/>
    <property type="evidence" value="ECO:0007669"/>
    <property type="project" value="UniProtKB-UniRule"/>
</dbReference>
<feature type="transmembrane region" description="Helical" evidence="10">
    <location>
        <begin position="212"/>
        <end position="233"/>
    </location>
</feature>
<comment type="similarity">
    <text evidence="2 10 11">Belongs to the SecY/SEC61-alpha family.</text>
</comment>
<dbReference type="PRINTS" id="PR00303">
    <property type="entry name" value="SECYTRNLCASE"/>
</dbReference>
<evidence type="ECO:0000256" key="11">
    <source>
        <dbReference type="RuleBase" id="RU004349"/>
    </source>
</evidence>
<protein>
    <recommendedName>
        <fullName evidence="9 10">Protein translocase subunit SecY</fullName>
    </recommendedName>
</protein>
<evidence type="ECO:0000256" key="5">
    <source>
        <dbReference type="ARBA" id="ARBA00022927"/>
    </source>
</evidence>
<dbReference type="RefSeq" id="WP_125164276.1">
    <property type="nucleotide sequence ID" value="NZ_CP034234.1"/>
</dbReference>
<comment type="caution">
    <text evidence="10">Lacks conserved residue(s) required for the propagation of feature annotation.</text>
</comment>
<feature type="transmembrane region" description="Helical" evidence="10">
    <location>
        <begin position="309"/>
        <end position="328"/>
    </location>
</feature>
<dbReference type="NCBIfam" id="TIGR00967">
    <property type="entry name" value="3a0501s007"/>
    <property type="match status" value="1"/>
</dbReference>
<dbReference type="FunFam" id="1.10.3370.10:FF:000001">
    <property type="entry name" value="Preprotein translocase subunit SecY"/>
    <property type="match status" value="1"/>
</dbReference>
<dbReference type="SUPFAM" id="SSF103491">
    <property type="entry name" value="Preprotein translocase SecY subunit"/>
    <property type="match status" value="1"/>
</dbReference>
<dbReference type="GO" id="GO:0043952">
    <property type="term" value="P:protein transport by the Sec complex"/>
    <property type="evidence" value="ECO:0007669"/>
    <property type="project" value="UniProtKB-UniRule"/>
</dbReference>
<evidence type="ECO:0000256" key="7">
    <source>
        <dbReference type="ARBA" id="ARBA00023010"/>
    </source>
</evidence>
<feature type="transmembrane region" description="Helical" evidence="10">
    <location>
        <begin position="390"/>
        <end position="411"/>
    </location>
</feature>
<dbReference type="KEGG" id="eri:EEI45_04325"/>
<feature type="transmembrane region" description="Helical" evidence="10">
    <location>
        <begin position="262"/>
        <end position="289"/>
    </location>
</feature>
<reference evidence="12 13" key="1">
    <citation type="journal article" date="2020" name="Int. J. Syst. Evol. Microbiol.">
        <title>Description of Erysipelothrix piscisicarius sp. nov., an emergent fish pathogen, and assessment of virulence using a tiger barb (Puntigrus tetrazona) infection model.</title>
        <authorList>
            <person name="Pomaranski E.K."/>
            <person name="Griffin M.J."/>
            <person name="Camus A.C."/>
            <person name="Armwood A.R."/>
            <person name="Shelley J."/>
            <person name="Waldbieser G.C."/>
            <person name="LaFrentz B.R."/>
            <person name="Garcia J.C."/>
            <person name="Yanong R."/>
            <person name="Soto E."/>
        </authorList>
    </citation>
    <scope>NUCLEOTIDE SEQUENCE [LARGE SCALE GENOMIC DNA]</scope>
    <source>
        <strain evidence="12 13">15TAL0474</strain>
    </source>
</reference>
<feature type="transmembrane region" description="Helical" evidence="10">
    <location>
        <begin position="362"/>
        <end position="384"/>
    </location>
</feature>
<feature type="transmembrane region" description="Helical" evidence="10">
    <location>
        <begin position="180"/>
        <end position="197"/>
    </location>
</feature>
<keyword evidence="13" id="KW-1185">Reference proteome</keyword>
<dbReference type="PROSITE" id="PS00755">
    <property type="entry name" value="SECY_1"/>
    <property type="match status" value="1"/>
</dbReference>
<evidence type="ECO:0000256" key="1">
    <source>
        <dbReference type="ARBA" id="ARBA00004141"/>
    </source>
</evidence>
<evidence type="ECO:0000313" key="13">
    <source>
        <dbReference type="Proteomes" id="UP000278804"/>
    </source>
</evidence>
<evidence type="ECO:0000256" key="2">
    <source>
        <dbReference type="ARBA" id="ARBA00005751"/>
    </source>
</evidence>
<dbReference type="EMBL" id="CP034234">
    <property type="protein sequence ID" value="AZK44085.1"/>
    <property type="molecule type" value="Genomic_DNA"/>
</dbReference>
<keyword evidence="8 10" id="KW-0472">Membrane</keyword>
<dbReference type="GO" id="GO:0005886">
    <property type="term" value="C:plasma membrane"/>
    <property type="evidence" value="ECO:0007669"/>
    <property type="project" value="UniProtKB-SubCell"/>
</dbReference>
<feature type="transmembrane region" description="Helical" evidence="10">
    <location>
        <begin position="148"/>
        <end position="168"/>
    </location>
</feature>
<dbReference type="InterPro" id="IPR023201">
    <property type="entry name" value="SecY_dom_sf"/>
</dbReference>
<dbReference type="PANTHER" id="PTHR10906">
    <property type="entry name" value="SECY/SEC61-ALPHA FAMILY MEMBER"/>
    <property type="match status" value="1"/>
</dbReference>
<keyword evidence="5 10" id="KW-0653">Protein transport</keyword>
<dbReference type="InterPro" id="IPR026593">
    <property type="entry name" value="SecY"/>
</dbReference>
<evidence type="ECO:0000256" key="10">
    <source>
        <dbReference type="HAMAP-Rule" id="MF_01465"/>
    </source>
</evidence>
<feature type="transmembrane region" description="Helical" evidence="10">
    <location>
        <begin position="119"/>
        <end position="136"/>
    </location>
</feature>
<proteinExistence type="inferred from homology"/>
<keyword evidence="3 10" id="KW-0813">Transport</keyword>
<comment type="subunit">
    <text evidence="10">Component of the Sec protein translocase complex. Heterotrimer consisting of SecY, SecE and SecG subunits. The heterotrimers can form oligomers, although 1 heterotrimer is thought to be able to translocate proteins. Interacts with the ribosome. Interacts with SecDF, and other proteins may be involved. Interacts with SecA.</text>
</comment>
<comment type="function">
    <text evidence="10">The central subunit of the protein translocation channel SecYEG. Consists of two halves formed by TMs 1-5 and 6-10. These two domains form a lateral gate at the front which open onto the bilayer between TMs 2 and 7, and are clamped together by SecE at the back. The channel is closed by both a pore ring composed of hydrophobic SecY resides and a short helix (helix 2A) on the extracellular side of the membrane which forms a plug. The plug probably moves laterally to allow the channel to open. The ring and the pore may move independently.</text>
</comment>
<dbReference type="PIRSF" id="PIRSF004557">
    <property type="entry name" value="SecY"/>
    <property type="match status" value="1"/>
</dbReference>
<keyword evidence="6 10" id="KW-1133">Transmembrane helix</keyword>
<dbReference type="Proteomes" id="UP000278804">
    <property type="component" value="Chromosome"/>
</dbReference>
<dbReference type="InterPro" id="IPR030659">
    <property type="entry name" value="SecY_CS"/>
</dbReference>
<dbReference type="InterPro" id="IPR002208">
    <property type="entry name" value="SecY/SEC61-alpha"/>
</dbReference>
<evidence type="ECO:0000256" key="9">
    <source>
        <dbReference type="ARBA" id="ARBA00039733"/>
    </source>
</evidence>
<feature type="transmembrane region" description="Helical" evidence="10">
    <location>
        <begin position="13"/>
        <end position="35"/>
    </location>
</feature>
<evidence type="ECO:0000256" key="4">
    <source>
        <dbReference type="ARBA" id="ARBA00022692"/>
    </source>
</evidence>
<dbReference type="AlphaFoldDB" id="A0A3Q8S2P6"/>
<comment type="subcellular location">
    <subcellularLocation>
        <location evidence="10">Cell membrane</location>
        <topology evidence="10">Multi-pass membrane protein</topology>
    </subcellularLocation>
    <subcellularLocation>
        <location evidence="1">Membrane</location>
        <topology evidence="1">Multi-pass membrane protein</topology>
    </subcellularLocation>
</comment>
<keyword evidence="10" id="KW-1003">Cell membrane</keyword>
<keyword evidence="7 10" id="KW-0811">Translocation</keyword>
<sequence>MRFFTDLFKNKEIRIRVIFTLAMLLIYRLGTVIPVPNVDSVKVAGSMASELNSNTLVGMMNILGGGFIQSFSIFALGVGPYITASIIIQLLSMDVIPYLTELTKSGQKGKLQLDRITRYLGVVLAYIQAIGIISLLNNQHKILLSSTVADYFFMGTVMAAGTMFLLWLGDQITQKGVGNGLSMIIFAGIVSNLPSQFKGAFAEMTKAGTTMGFVWCAVYVLLYLAIIILVIYMNGAVRKISIQYTSNVGGTTRGKNMNHLPLMINSASVIPVIFAGAIMQAPVIVMSWINQNSGFYKFMTTTMSLQQPVGLIVYALLIIAFTFFYTHLQVDPEKISEDFGKNGSYIPGVRPGKDTKNYISTILNRITVLGALFLTFVALLPHVLPMITQGAIPASTAIGGTGIIIVVGVALETVKELEGRMTQRSYKGLFNK</sequence>
<dbReference type="GO" id="GO:0065002">
    <property type="term" value="P:intracellular protein transmembrane transport"/>
    <property type="evidence" value="ECO:0007669"/>
    <property type="project" value="UniProtKB-UniRule"/>
</dbReference>
<evidence type="ECO:0000256" key="8">
    <source>
        <dbReference type="ARBA" id="ARBA00023136"/>
    </source>
</evidence>
<accession>A0A3Q8S2P6</accession>
<name>A0A3Q8S2P6_9FIRM</name>
<dbReference type="HAMAP" id="MF_01465">
    <property type="entry name" value="SecY"/>
    <property type="match status" value="1"/>
</dbReference>
<dbReference type="Gene3D" id="1.10.3370.10">
    <property type="entry name" value="SecY subunit domain"/>
    <property type="match status" value="1"/>
</dbReference>
<organism evidence="12 13">
    <name type="scientific">Erysipelothrix piscisicarius</name>
    <dbReference type="NCBI Taxonomy" id="2485784"/>
    <lineage>
        <taxon>Bacteria</taxon>
        <taxon>Bacillati</taxon>
        <taxon>Bacillota</taxon>
        <taxon>Erysipelotrichia</taxon>
        <taxon>Erysipelotrichales</taxon>
        <taxon>Erysipelotrichaceae</taxon>
        <taxon>Erysipelothrix</taxon>
    </lineage>
</organism>
<evidence type="ECO:0000256" key="6">
    <source>
        <dbReference type="ARBA" id="ARBA00022989"/>
    </source>
</evidence>